<dbReference type="Proteomes" id="UP001228581">
    <property type="component" value="Unassembled WGS sequence"/>
</dbReference>
<accession>A0ABT7CY36</accession>
<keyword evidence="2" id="KW-1185">Reference proteome</keyword>
<name>A0ABT7CY36_9BACT</name>
<reference evidence="1 2" key="1">
    <citation type="submission" date="2023-05" db="EMBL/GenBank/DDBJ databases">
        <authorList>
            <person name="Zhang X."/>
        </authorList>
    </citation>
    <scope>NUCLEOTIDE SEQUENCE [LARGE SCALE GENOMIC DNA]</scope>
    <source>
        <strain evidence="1 2">DM2B3-1</strain>
    </source>
</reference>
<evidence type="ECO:0000313" key="1">
    <source>
        <dbReference type="EMBL" id="MDJ1498411.1"/>
    </source>
</evidence>
<dbReference type="RefSeq" id="WP_314004813.1">
    <property type="nucleotide sequence ID" value="NZ_JASJOT010000046.1"/>
</dbReference>
<dbReference type="EMBL" id="JASJOT010000046">
    <property type="protein sequence ID" value="MDJ1498411.1"/>
    <property type="molecule type" value="Genomic_DNA"/>
</dbReference>
<proteinExistence type="predicted"/>
<comment type="caution">
    <text evidence="1">The sequence shown here is derived from an EMBL/GenBank/DDBJ whole genome shotgun (WGS) entry which is preliminary data.</text>
</comment>
<protein>
    <recommendedName>
        <fullName evidence="3">Toll/interleukin-1 receptor domain-containing protein</fullName>
    </recommendedName>
</protein>
<evidence type="ECO:0000313" key="2">
    <source>
        <dbReference type="Proteomes" id="UP001228581"/>
    </source>
</evidence>
<organism evidence="1 2">
    <name type="scientific">Xanthocytophaga flava</name>
    <dbReference type="NCBI Taxonomy" id="3048013"/>
    <lineage>
        <taxon>Bacteria</taxon>
        <taxon>Pseudomonadati</taxon>
        <taxon>Bacteroidota</taxon>
        <taxon>Cytophagia</taxon>
        <taxon>Cytophagales</taxon>
        <taxon>Rhodocytophagaceae</taxon>
        <taxon>Xanthocytophaga</taxon>
    </lineage>
</organism>
<evidence type="ECO:0008006" key="3">
    <source>
        <dbReference type="Google" id="ProtNLM"/>
    </source>
</evidence>
<sequence length="253" mass="29358">MYRGFNLEIDFTSTLKENSSYKDIGKSQLQKQKTTVESKLQKFLFDNDTLNGEEIQKNWFPEIEAHIFLSHSHKDLDNALLLAGWLYEKYELVTFIDSLVWGYSDKLLKIIDDKYCLNPSGKTYSYEKRNLSSAHVHLMLSAALNTMIDKCECIFFLNTLQSISSKIDDNYYSSSPWIYMELVTTRTIQKTIPKRIRQKHLNEGIEEDPLKILYKLSLSHLQDLDYNILKGLSKGFGPESVLDSLYKDIPLKG</sequence>
<gene>
    <name evidence="1" type="ORF">QNI19_36085</name>
</gene>